<keyword evidence="2" id="KW-1185">Reference proteome</keyword>
<dbReference type="Proteomes" id="UP001500929">
    <property type="component" value="Unassembled WGS sequence"/>
</dbReference>
<gene>
    <name evidence="1" type="ORF">GCM10009851_14130</name>
</gene>
<proteinExistence type="predicted"/>
<dbReference type="EMBL" id="BAAAQY010000003">
    <property type="protein sequence ID" value="GAA2230515.1"/>
    <property type="molecule type" value="Genomic_DNA"/>
</dbReference>
<evidence type="ECO:0000313" key="2">
    <source>
        <dbReference type="Proteomes" id="UP001500929"/>
    </source>
</evidence>
<protein>
    <submittedName>
        <fullName evidence="1">Uncharacterized protein</fullName>
    </submittedName>
</protein>
<evidence type="ECO:0000313" key="1">
    <source>
        <dbReference type="EMBL" id="GAA2230515.1"/>
    </source>
</evidence>
<comment type="caution">
    <text evidence="1">The sequence shown here is derived from an EMBL/GenBank/DDBJ whole genome shotgun (WGS) entry which is preliminary data.</text>
</comment>
<name>A0ABN3DGG7_9MICO</name>
<reference evidence="1 2" key="1">
    <citation type="journal article" date="2019" name="Int. J. Syst. Evol. Microbiol.">
        <title>The Global Catalogue of Microorganisms (GCM) 10K type strain sequencing project: providing services to taxonomists for standard genome sequencing and annotation.</title>
        <authorList>
            <consortium name="The Broad Institute Genomics Platform"/>
            <consortium name="The Broad Institute Genome Sequencing Center for Infectious Disease"/>
            <person name="Wu L."/>
            <person name="Ma J."/>
        </authorList>
    </citation>
    <scope>NUCLEOTIDE SEQUENCE [LARGE SCALE GENOMIC DNA]</scope>
    <source>
        <strain evidence="1 2">JCM 16117</strain>
    </source>
</reference>
<sequence length="54" mass="5547">MNACLAAELGDAHLGEVVLAEELEEGGRQCFMGSGRSGFGQIDGRALSSGWCCG</sequence>
<organism evidence="1 2">
    <name type="scientific">Herbiconiux moechotypicola</name>
    <dbReference type="NCBI Taxonomy" id="637393"/>
    <lineage>
        <taxon>Bacteria</taxon>
        <taxon>Bacillati</taxon>
        <taxon>Actinomycetota</taxon>
        <taxon>Actinomycetes</taxon>
        <taxon>Micrococcales</taxon>
        <taxon>Microbacteriaceae</taxon>
        <taxon>Herbiconiux</taxon>
    </lineage>
</organism>
<accession>A0ABN3DGG7</accession>